<dbReference type="InterPro" id="IPR029063">
    <property type="entry name" value="SAM-dependent_MTases_sf"/>
</dbReference>
<keyword evidence="6 7" id="KW-0819">tRNA processing</keyword>
<dbReference type="EMBL" id="BAABGP010000013">
    <property type="protein sequence ID" value="GAA4484986.1"/>
    <property type="molecule type" value="Genomic_DNA"/>
</dbReference>
<dbReference type="NCBIfam" id="TIGR00091">
    <property type="entry name" value="tRNA (guanosine(46)-N7)-methyltransferase TrmB"/>
    <property type="match status" value="1"/>
</dbReference>
<dbReference type="EC" id="2.1.1.33" evidence="7"/>
<feature type="compositionally biased region" description="Low complexity" evidence="8">
    <location>
        <begin position="1"/>
        <end position="13"/>
    </location>
</feature>
<evidence type="ECO:0000256" key="2">
    <source>
        <dbReference type="ARBA" id="ARBA00003015"/>
    </source>
</evidence>
<reference evidence="10" key="1">
    <citation type="journal article" date="2019" name="Int. J. Syst. Evol. Microbiol.">
        <title>The Global Catalogue of Microorganisms (GCM) 10K type strain sequencing project: providing services to taxonomists for standard genome sequencing and annotation.</title>
        <authorList>
            <consortium name="The Broad Institute Genomics Platform"/>
            <consortium name="The Broad Institute Genome Sequencing Center for Infectious Disease"/>
            <person name="Wu L."/>
            <person name="Ma J."/>
        </authorList>
    </citation>
    <scope>NUCLEOTIDE SEQUENCE [LARGE SCALE GENOMIC DNA]</scope>
    <source>
        <strain evidence="10">JCM 17839</strain>
    </source>
</reference>
<comment type="similarity">
    <text evidence="7">Belongs to the class I-like SAM-binding methyltransferase superfamily. TrmB family.</text>
</comment>
<dbReference type="PANTHER" id="PTHR23417">
    <property type="entry name" value="3-DEOXY-D-MANNO-OCTULOSONIC-ACID TRANSFERASE/TRNA GUANINE-N 7 - -METHYLTRANSFERASE"/>
    <property type="match status" value="1"/>
</dbReference>
<evidence type="ECO:0000256" key="1">
    <source>
        <dbReference type="ARBA" id="ARBA00000142"/>
    </source>
</evidence>
<feature type="binding site" evidence="7">
    <location>
        <begin position="254"/>
        <end position="257"/>
    </location>
    <ligand>
        <name>substrate</name>
    </ligand>
</feature>
<feature type="binding site" evidence="7">
    <location>
        <position position="132"/>
    </location>
    <ligand>
        <name>S-adenosyl-L-methionine</name>
        <dbReference type="ChEBI" id="CHEBI:59789"/>
    </ligand>
</feature>
<protein>
    <recommendedName>
        <fullName evidence="7">tRNA (guanine-N(7)-)-methyltransferase</fullName>
        <ecNumber evidence="7">2.1.1.33</ecNumber>
    </recommendedName>
    <alternativeName>
        <fullName evidence="7">tRNA (guanine(46)-N(7))-methyltransferase</fullName>
    </alternativeName>
    <alternativeName>
        <fullName evidence="7">tRNA(m7G46)-methyltransferase</fullName>
    </alternativeName>
</protein>
<feature type="binding site" evidence="7">
    <location>
        <position position="186"/>
    </location>
    <ligand>
        <name>substrate</name>
    </ligand>
</feature>
<evidence type="ECO:0000313" key="10">
    <source>
        <dbReference type="Proteomes" id="UP001500731"/>
    </source>
</evidence>
<comment type="catalytic activity">
    <reaction evidence="1 7">
        <text>guanosine(46) in tRNA + S-adenosyl-L-methionine = N(7)-methylguanosine(46) in tRNA + S-adenosyl-L-homocysteine</text>
        <dbReference type="Rhea" id="RHEA:42708"/>
        <dbReference type="Rhea" id="RHEA-COMP:10188"/>
        <dbReference type="Rhea" id="RHEA-COMP:10189"/>
        <dbReference type="ChEBI" id="CHEBI:57856"/>
        <dbReference type="ChEBI" id="CHEBI:59789"/>
        <dbReference type="ChEBI" id="CHEBI:74269"/>
        <dbReference type="ChEBI" id="CHEBI:74480"/>
        <dbReference type="EC" id="2.1.1.33"/>
    </reaction>
</comment>
<comment type="caution">
    <text evidence="9">The sequence shown here is derived from an EMBL/GenBank/DDBJ whole genome shotgun (WGS) entry which is preliminary data.</text>
</comment>
<dbReference type="InterPro" id="IPR055361">
    <property type="entry name" value="tRNA_methyltr_TrmB_bact"/>
</dbReference>
<comment type="function">
    <text evidence="2 7">Catalyzes the formation of N(7)-methylguanine at position 46 (m7G46) in tRNA.</text>
</comment>
<keyword evidence="4 7" id="KW-0808">Transferase</keyword>
<evidence type="ECO:0000256" key="5">
    <source>
        <dbReference type="ARBA" id="ARBA00022691"/>
    </source>
</evidence>
<organism evidence="9 10">
    <name type="scientific">Microbacterium panaciterrae</name>
    <dbReference type="NCBI Taxonomy" id="985759"/>
    <lineage>
        <taxon>Bacteria</taxon>
        <taxon>Bacillati</taxon>
        <taxon>Actinomycetota</taxon>
        <taxon>Actinomycetes</taxon>
        <taxon>Micrococcales</taxon>
        <taxon>Microbacteriaceae</taxon>
        <taxon>Microbacterium</taxon>
    </lineage>
</organism>
<dbReference type="PROSITE" id="PS51625">
    <property type="entry name" value="SAM_MT_TRMB"/>
    <property type="match status" value="1"/>
</dbReference>
<dbReference type="Gene3D" id="3.40.50.150">
    <property type="entry name" value="Vaccinia Virus protein VP39"/>
    <property type="match status" value="1"/>
</dbReference>
<keyword evidence="3 7" id="KW-0489">Methyltransferase</keyword>
<gene>
    <name evidence="7 9" type="primary">trmB</name>
    <name evidence="9" type="ORF">GCM10023171_18640</name>
</gene>
<dbReference type="InterPro" id="IPR003358">
    <property type="entry name" value="tRNA_(Gua-N-7)_MeTrfase_Trmb"/>
</dbReference>
<dbReference type="HAMAP" id="MF_01057">
    <property type="entry name" value="tRNA_methyltr_TrmB"/>
    <property type="match status" value="1"/>
</dbReference>
<evidence type="ECO:0000256" key="8">
    <source>
        <dbReference type="SAM" id="MobiDB-lite"/>
    </source>
</evidence>
<feature type="binding site" evidence="7">
    <location>
        <position position="182"/>
    </location>
    <ligand>
        <name>S-adenosyl-L-methionine</name>
        <dbReference type="ChEBI" id="CHEBI:59789"/>
    </ligand>
</feature>
<feature type="region of interest" description="Disordered" evidence="8">
    <location>
        <begin position="1"/>
        <end position="45"/>
    </location>
</feature>
<comment type="pathway">
    <text evidence="7">tRNA modification; N(7)-methylguanine-tRNA biosynthesis.</text>
</comment>
<accession>A0ABP8PER8</accession>
<evidence type="ECO:0000256" key="7">
    <source>
        <dbReference type="HAMAP-Rule" id="MF_01057"/>
    </source>
</evidence>
<dbReference type="SUPFAM" id="SSF53335">
    <property type="entry name" value="S-adenosyl-L-methionine-dependent methyltransferases"/>
    <property type="match status" value="1"/>
</dbReference>
<evidence type="ECO:0000256" key="6">
    <source>
        <dbReference type="ARBA" id="ARBA00022694"/>
    </source>
</evidence>
<dbReference type="Proteomes" id="UP001500731">
    <property type="component" value="Unassembled WGS sequence"/>
</dbReference>
<evidence type="ECO:0000256" key="4">
    <source>
        <dbReference type="ARBA" id="ARBA00022679"/>
    </source>
</evidence>
<keyword evidence="5 7" id="KW-0949">S-adenosyl-L-methionine</keyword>
<dbReference type="Pfam" id="PF02390">
    <property type="entry name" value="Methyltransf_4"/>
    <property type="match status" value="1"/>
</dbReference>
<feature type="compositionally biased region" description="Gly residues" evidence="8">
    <location>
        <begin position="22"/>
        <end position="36"/>
    </location>
</feature>
<evidence type="ECO:0000313" key="9">
    <source>
        <dbReference type="EMBL" id="GAA4484986.1"/>
    </source>
</evidence>
<keyword evidence="10" id="KW-1185">Reference proteome</keyword>
<comment type="caution">
    <text evidence="7">Lacks conserved residue(s) required for the propagation of feature annotation.</text>
</comment>
<name>A0ABP8PER8_9MICO</name>
<feature type="binding site" evidence="7">
    <location>
        <position position="159"/>
    </location>
    <ligand>
        <name>S-adenosyl-L-methionine</name>
        <dbReference type="ChEBI" id="CHEBI:59789"/>
    </ligand>
</feature>
<feature type="binding site" evidence="7">
    <location>
        <position position="218"/>
    </location>
    <ligand>
        <name>substrate</name>
    </ligand>
</feature>
<proteinExistence type="inferred from homology"/>
<feature type="binding site" evidence="7">
    <location>
        <position position="107"/>
    </location>
    <ligand>
        <name>S-adenosyl-L-methionine</name>
        <dbReference type="ChEBI" id="CHEBI:59789"/>
    </ligand>
</feature>
<dbReference type="PANTHER" id="PTHR23417:SF14">
    <property type="entry name" value="PENTACOTRIPEPTIDE-REPEAT REGION OF PRORP DOMAIN-CONTAINING PROTEIN"/>
    <property type="match status" value="1"/>
</dbReference>
<evidence type="ECO:0000256" key="3">
    <source>
        <dbReference type="ARBA" id="ARBA00022603"/>
    </source>
</evidence>
<sequence length="278" mass="30665">MSGRSARGAGRARPVTDPGRSAGSGTGAESGPGYPGGMPEPRTFRDEPVSFVRRSGRMSEAQERAFDELAPHYVLDVPRHVAWTSVHPDARLDPAAEYQRVAPLIVEVGSGQGHAIVAAASSRPADDFLAVEVFRAGLARTMLDADRAGARNLRLIEANAPEVLSSYLPERAASEVWIFFPDPWHKKRHTKRRLVRPGFGGTVGSAIRDGGLLRLATDWEDYALQMREVLDAEPEFERAFEGEWAERFDGRVMTAFERKGIAKGRDIRDLTYRRVARG</sequence>